<feature type="domain" description="DUF5666" evidence="2">
    <location>
        <begin position="42"/>
        <end position="101"/>
    </location>
</feature>
<dbReference type="AlphaFoldDB" id="Q39WV8"/>
<organism evidence="3 4">
    <name type="scientific">Geobacter metallireducens (strain ATCC 53774 / DSM 7210 / GS-15)</name>
    <dbReference type="NCBI Taxonomy" id="269799"/>
    <lineage>
        <taxon>Bacteria</taxon>
        <taxon>Pseudomonadati</taxon>
        <taxon>Thermodesulfobacteriota</taxon>
        <taxon>Desulfuromonadia</taxon>
        <taxon>Geobacterales</taxon>
        <taxon>Geobacteraceae</taxon>
        <taxon>Geobacter</taxon>
    </lineage>
</organism>
<evidence type="ECO:0000256" key="1">
    <source>
        <dbReference type="SAM" id="SignalP"/>
    </source>
</evidence>
<feature type="signal peptide" evidence="1">
    <location>
        <begin position="1"/>
        <end position="23"/>
    </location>
</feature>
<dbReference type="EMBL" id="CP000148">
    <property type="protein sequence ID" value="ABB31266.2"/>
    <property type="molecule type" value="Genomic_DNA"/>
</dbReference>
<reference evidence="3 4" key="2">
    <citation type="journal article" date="2009" name="BMC Microbiol.">
        <title>The genome sequence of Geobacter metallireducens: features of metabolism, physiology and regulation common and dissimilar to Geobacter sulfurreducens.</title>
        <authorList>
            <person name="Aklujkar M."/>
            <person name="Krushkal J."/>
            <person name="DiBartolo G."/>
            <person name="Lapidus A."/>
            <person name="Land M.L."/>
            <person name="Lovley D.R."/>
        </authorList>
    </citation>
    <scope>NUCLEOTIDE SEQUENCE [LARGE SCALE GENOMIC DNA]</scope>
    <source>
        <strain evidence="4">ATCC 53774 / DSM 7210 / GS-15</strain>
    </source>
</reference>
<feature type="chain" id="PRO_5004223391" description="DUF5666 domain-containing protein" evidence="1">
    <location>
        <begin position="24"/>
        <end position="106"/>
    </location>
</feature>
<keyword evidence="4" id="KW-1185">Reference proteome</keyword>
<protein>
    <recommendedName>
        <fullName evidence="2">DUF5666 domain-containing protein</fullName>
    </recommendedName>
</protein>
<gene>
    <name evidence="3" type="ordered locus">Gmet_1025</name>
</gene>
<dbReference type="InterPro" id="IPR043724">
    <property type="entry name" value="DUF5666"/>
</dbReference>
<evidence type="ECO:0000313" key="3">
    <source>
        <dbReference type="EMBL" id="ABB31266.2"/>
    </source>
</evidence>
<dbReference type="HOGENOM" id="CLU_2219354_0_0_7"/>
<sequence>MKNFIAIVALGLFVALAAGVTFASEHGRHEGKEAGQYESTIYGTVRSLPSGMIGVWNVNGREVNVTKATSIKEKHGKAEVGAYVEVDGHHAGKVFSAGKIEVKRGK</sequence>
<dbReference type="Proteomes" id="UP000007073">
    <property type="component" value="Chromosome"/>
</dbReference>
<keyword evidence="1" id="KW-0732">Signal</keyword>
<name>Q39WV8_GEOMG</name>
<dbReference type="KEGG" id="gme:Gmet_1025"/>
<dbReference type="eggNOG" id="ENOG5030XPS">
    <property type="taxonomic scope" value="Bacteria"/>
</dbReference>
<dbReference type="STRING" id="269799.Gmet_1025"/>
<reference evidence="3 4" key="1">
    <citation type="submission" date="2005-10" db="EMBL/GenBank/DDBJ databases">
        <title>Complete sequence of Geobacter metallireducens GS-15.</title>
        <authorList>
            <consortium name="US DOE Joint Genome Institute"/>
            <person name="Copeland A."/>
            <person name="Lucas S."/>
            <person name="Lapidus A."/>
            <person name="Barry K."/>
            <person name="Detter J.C."/>
            <person name="Glavina T."/>
            <person name="Hammon N."/>
            <person name="Israni S."/>
            <person name="Pitluck S."/>
            <person name="Di Bartolo G."/>
            <person name="Chain P."/>
            <person name="Schmutz J."/>
            <person name="Larimer F."/>
            <person name="Land M."/>
            <person name="Kyrpides N."/>
            <person name="Ivanova N."/>
            <person name="Richardson P."/>
        </authorList>
    </citation>
    <scope>NUCLEOTIDE SEQUENCE [LARGE SCALE GENOMIC DNA]</scope>
    <source>
        <strain evidence="4">ATCC 53774 / DSM 7210 / GS-15</strain>
    </source>
</reference>
<accession>Q39WV8</accession>
<dbReference type="RefSeq" id="WP_004513196.1">
    <property type="nucleotide sequence ID" value="NC_007517.1"/>
</dbReference>
<dbReference type="Pfam" id="PF18914">
    <property type="entry name" value="DUF5666"/>
    <property type="match status" value="1"/>
</dbReference>
<evidence type="ECO:0000259" key="2">
    <source>
        <dbReference type="Pfam" id="PF18914"/>
    </source>
</evidence>
<proteinExistence type="predicted"/>
<evidence type="ECO:0000313" key="4">
    <source>
        <dbReference type="Proteomes" id="UP000007073"/>
    </source>
</evidence>